<reference evidence="9" key="1">
    <citation type="submission" date="2020-10" db="EMBL/GenBank/DDBJ databases">
        <authorList>
            <person name="Gilroy R."/>
        </authorList>
    </citation>
    <scope>NUCLEOTIDE SEQUENCE</scope>
    <source>
        <strain evidence="9">517</strain>
    </source>
</reference>
<evidence type="ECO:0000259" key="8">
    <source>
        <dbReference type="Pfam" id="PF02838"/>
    </source>
</evidence>
<dbReference type="InterPro" id="IPR015882">
    <property type="entry name" value="HEX_bac_N"/>
</dbReference>
<dbReference type="InterPro" id="IPR025705">
    <property type="entry name" value="Beta_hexosaminidase_sua/sub"/>
</dbReference>
<protein>
    <recommendedName>
        <fullName evidence="3">beta-N-acetylhexosaminidase</fullName>
        <ecNumber evidence="3">3.2.1.52</ecNumber>
    </recommendedName>
</protein>
<dbReference type="InterPro" id="IPR015883">
    <property type="entry name" value="Glyco_hydro_20_cat"/>
</dbReference>
<name>A0A940ICX8_9FIRM</name>
<dbReference type="EMBL" id="JADINF010000041">
    <property type="protein sequence ID" value="MBO8423718.1"/>
    <property type="molecule type" value="Genomic_DNA"/>
</dbReference>
<dbReference type="PIRSF" id="PIRSF001093">
    <property type="entry name" value="B-hxosamndse_ab_euk"/>
    <property type="match status" value="1"/>
</dbReference>
<sequence>MLNVIPRPAYAEEKFGEFVINSDTTVYADDQLAYARDALLNCVEKACGYRIQVVVSRKAQIQFLFDRHVAREGYVLEATTESLVVRASAIAGAFYAVQTIRQLTMADLIDSPTVLSMHAVVIKDEPAYAYRGLMFDEARYFHGADTVKTILDMMAFHKLNVLHWHLTDNEGWRVEIKKYPKLTEVGAYRKGSQYLAWGNKSIDKTPHEGFYTQKELKEIVAYAARLNIMIVPEIDMPAHLGAAIAAYPELSCRNVHIDVPIIHGGTPENNGIGDVIGCAGKEFTYRFIYDVIDELSAIFPAPYFHIGGDEAPKGEWKKCPYCQETMRKYGLENEEQLQGYMNNKIAVYLKRKGKRLIGWNEILTAKKLDNSVIAQYWTYRRDPRVENYLMSGRDVIVSKHQAFYFDMPYAQNSLRTTYEFTLDKYNIGAYPAGILGVEGALWTEWMPTEERVEYQLFPRMEALAEVAWTPESERNYKDFIARLKKFMPILEKARIEYCPLSMVNVRNPFKRLKIIKTFQHKNAHVEYNRAMVIKKRRRYRV</sequence>
<keyword evidence="5" id="KW-0326">Glycosidase</keyword>
<evidence type="ECO:0000313" key="10">
    <source>
        <dbReference type="Proteomes" id="UP000727857"/>
    </source>
</evidence>
<dbReference type="PRINTS" id="PR00738">
    <property type="entry name" value="GLHYDRLASE20"/>
</dbReference>
<comment type="similarity">
    <text evidence="2">Belongs to the glycosyl hydrolase 20 family.</text>
</comment>
<dbReference type="InterPro" id="IPR017853">
    <property type="entry name" value="GH"/>
</dbReference>
<dbReference type="Proteomes" id="UP000727857">
    <property type="component" value="Unassembled WGS sequence"/>
</dbReference>
<dbReference type="AlphaFoldDB" id="A0A940ICX8"/>
<evidence type="ECO:0000259" key="7">
    <source>
        <dbReference type="Pfam" id="PF00728"/>
    </source>
</evidence>
<evidence type="ECO:0000313" key="9">
    <source>
        <dbReference type="EMBL" id="MBO8423718.1"/>
    </source>
</evidence>
<feature type="domain" description="Glycoside hydrolase family 20 catalytic" evidence="7">
    <location>
        <begin position="128"/>
        <end position="470"/>
    </location>
</feature>
<dbReference type="GO" id="GO:0004563">
    <property type="term" value="F:beta-N-acetylhexosaminidase activity"/>
    <property type="evidence" value="ECO:0007669"/>
    <property type="project" value="UniProtKB-EC"/>
</dbReference>
<keyword evidence="4" id="KW-0378">Hydrolase</keyword>
<dbReference type="GO" id="GO:0016020">
    <property type="term" value="C:membrane"/>
    <property type="evidence" value="ECO:0007669"/>
    <property type="project" value="TreeGrafter"/>
</dbReference>
<organism evidence="9 10">
    <name type="scientific">Candidatus Stercoripulliclostridium pullicola</name>
    <dbReference type="NCBI Taxonomy" id="2840953"/>
    <lineage>
        <taxon>Bacteria</taxon>
        <taxon>Bacillati</taxon>
        <taxon>Bacillota</taxon>
        <taxon>Clostridia</taxon>
        <taxon>Eubacteriales</taxon>
        <taxon>Candidatus Stercoripulliclostridium</taxon>
    </lineage>
</organism>
<dbReference type="GO" id="GO:0005975">
    <property type="term" value="P:carbohydrate metabolic process"/>
    <property type="evidence" value="ECO:0007669"/>
    <property type="project" value="InterPro"/>
</dbReference>
<feature type="domain" description="Beta-hexosaminidase bacterial type N-terminal" evidence="8">
    <location>
        <begin position="3"/>
        <end position="124"/>
    </location>
</feature>
<evidence type="ECO:0000256" key="5">
    <source>
        <dbReference type="ARBA" id="ARBA00023295"/>
    </source>
</evidence>
<dbReference type="SUPFAM" id="SSF51445">
    <property type="entry name" value="(Trans)glycosidases"/>
    <property type="match status" value="1"/>
</dbReference>
<evidence type="ECO:0000256" key="2">
    <source>
        <dbReference type="ARBA" id="ARBA00006285"/>
    </source>
</evidence>
<accession>A0A940ICX8</accession>
<dbReference type="SUPFAM" id="SSF55545">
    <property type="entry name" value="beta-N-acetylhexosaminidase-like domain"/>
    <property type="match status" value="1"/>
</dbReference>
<dbReference type="CDD" id="cd06563">
    <property type="entry name" value="GH20_chitobiase-like"/>
    <property type="match status" value="1"/>
</dbReference>
<dbReference type="PANTHER" id="PTHR22600:SF57">
    <property type="entry name" value="BETA-N-ACETYLHEXOSAMINIDASE"/>
    <property type="match status" value="1"/>
</dbReference>
<evidence type="ECO:0000256" key="3">
    <source>
        <dbReference type="ARBA" id="ARBA00012663"/>
    </source>
</evidence>
<dbReference type="EC" id="3.2.1.52" evidence="3"/>
<dbReference type="Pfam" id="PF02838">
    <property type="entry name" value="Glyco_hydro_20b"/>
    <property type="match status" value="1"/>
</dbReference>
<proteinExistence type="inferred from homology"/>
<dbReference type="Gene3D" id="3.30.379.10">
    <property type="entry name" value="Chitobiase/beta-hexosaminidase domain 2-like"/>
    <property type="match status" value="1"/>
</dbReference>
<dbReference type="InterPro" id="IPR029018">
    <property type="entry name" value="Hex-like_dom2"/>
</dbReference>
<comment type="catalytic activity">
    <reaction evidence="1">
        <text>Hydrolysis of terminal non-reducing N-acetyl-D-hexosamine residues in N-acetyl-beta-D-hexosaminides.</text>
        <dbReference type="EC" id="3.2.1.52"/>
    </reaction>
</comment>
<comment type="caution">
    <text evidence="9">The sequence shown here is derived from an EMBL/GenBank/DDBJ whole genome shotgun (WGS) entry which is preliminary data.</text>
</comment>
<dbReference type="Pfam" id="PF00728">
    <property type="entry name" value="Glyco_hydro_20"/>
    <property type="match status" value="1"/>
</dbReference>
<dbReference type="Gene3D" id="3.20.20.80">
    <property type="entry name" value="Glycosidases"/>
    <property type="match status" value="1"/>
</dbReference>
<feature type="active site" description="Proton donor" evidence="6">
    <location>
        <position position="310"/>
    </location>
</feature>
<evidence type="ECO:0000256" key="1">
    <source>
        <dbReference type="ARBA" id="ARBA00001231"/>
    </source>
</evidence>
<dbReference type="GO" id="GO:0030203">
    <property type="term" value="P:glycosaminoglycan metabolic process"/>
    <property type="evidence" value="ECO:0007669"/>
    <property type="project" value="TreeGrafter"/>
</dbReference>
<evidence type="ECO:0000256" key="6">
    <source>
        <dbReference type="PIRSR" id="PIRSR625705-1"/>
    </source>
</evidence>
<evidence type="ECO:0000256" key="4">
    <source>
        <dbReference type="ARBA" id="ARBA00022801"/>
    </source>
</evidence>
<dbReference type="PANTHER" id="PTHR22600">
    <property type="entry name" value="BETA-HEXOSAMINIDASE"/>
    <property type="match status" value="1"/>
</dbReference>
<gene>
    <name evidence="9" type="ORF">IAB16_01655</name>
</gene>
<reference evidence="9" key="2">
    <citation type="journal article" date="2021" name="PeerJ">
        <title>Extensive microbial diversity within the chicken gut microbiome revealed by metagenomics and culture.</title>
        <authorList>
            <person name="Gilroy R."/>
            <person name="Ravi A."/>
            <person name="Getino M."/>
            <person name="Pursley I."/>
            <person name="Horton D.L."/>
            <person name="Alikhan N.F."/>
            <person name="Baker D."/>
            <person name="Gharbi K."/>
            <person name="Hall N."/>
            <person name="Watson M."/>
            <person name="Adriaenssens E.M."/>
            <person name="Foster-Nyarko E."/>
            <person name="Jarju S."/>
            <person name="Secka A."/>
            <person name="Antonio M."/>
            <person name="Oren A."/>
            <person name="Chaudhuri R.R."/>
            <person name="La Ragione R."/>
            <person name="Hildebrand F."/>
            <person name="Pallen M.J."/>
        </authorList>
    </citation>
    <scope>NUCLEOTIDE SEQUENCE</scope>
    <source>
        <strain evidence="9">517</strain>
    </source>
</reference>